<reference evidence="1" key="1">
    <citation type="journal article" date="2021" name="Proc. Natl. Acad. Sci. U.S.A.">
        <title>A Catalog of Tens of Thousands of Viruses from Human Metagenomes Reveals Hidden Associations with Chronic Diseases.</title>
        <authorList>
            <person name="Tisza M.J."/>
            <person name="Buck C.B."/>
        </authorList>
    </citation>
    <scope>NUCLEOTIDE SEQUENCE</scope>
    <source>
        <strain evidence="1">Ctwfx1</strain>
    </source>
</reference>
<protein>
    <submittedName>
        <fullName evidence="1">Uncharacterized protein</fullName>
    </submittedName>
</protein>
<name>A0A8S5UVG2_9CAUD</name>
<dbReference type="EMBL" id="BK016147">
    <property type="protein sequence ID" value="DAF98461.1"/>
    <property type="molecule type" value="Genomic_DNA"/>
</dbReference>
<accession>A0A8S5UVG2</accession>
<sequence>MFFIKHSFFTFCTKRSLSTTAAYAAFFASVGRLNVFH</sequence>
<organism evidence="1">
    <name type="scientific">Siphoviridae sp. ctwfx1</name>
    <dbReference type="NCBI Taxonomy" id="2825732"/>
    <lineage>
        <taxon>Viruses</taxon>
        <taxon>Duplodnaviria</taxon>
        <taxon>Heunggongvirae</taxon>
        <taxon>Uroviricota</taxon>
        <taxon>Caudoviricetes</taxon>
    </lineage>
</organism>
<evidence type="ECO:0000313" key="1">
    <source>
        <dbReference type="EMBL" id="DAF98461.1"/>
    </source>
</evidence>
<proteinExistence type="predicted"/>